<dbReference type="AlphaFoldDB" id="A0A8S1HT49"/>
<dbReference type="Pfam" id="PF03665">
    <property type="entry name" value="UPF0172"/>
    <property type="match status" value="1"/>
</dbReference>
<keyword evidence="2" id="KW-1185">Reference proteome</keyword>
<dbReference type="PANTHER" id="PTHR12941">
    <property type="entry name" value="ER MEMBRANE PROTEIN COMPLEX"/>
    <property type="match status" value="1"/>
</dbReference>
<proteinExistence type="predicted"/>
<evidence type="ECO:0000313" key="1">
    <source>
        <dbReference type="EMBL" id="CAD6198448.1"/>
    </source>
</evidence>
<dbReference type="EMBL" id="CAJGYM010000126">
    <property type="protein sequence ID" value="CAD6198448.1"/>
    <property type="molecule type" value="Genomic_DNA"/>
</dbReference>
<dbReference type="InterPro" id="IPR005366">
    <property type="entry name" value="EMC8/9"/>
</dbReference>
<organism evidence="1 2">
    <name type="scientific">Caenorhabditis auriculariae</name>
    <dbReference type="NCBI Taxonomy" id="2777116"/>
    <lineage>
        <taxon>Eukaryota</taxon>
        <taxon>Metazoa</taxon>
        <taxon>Ecdysozoa</taxon>
        <taxon>Nematoda</taxon>
        <taxon>Chromadorea</taxon>
        <taxon>Rhabditida</taxon>
        <taxon>Rhabditina</taxon>
        <taxon>Rhabditomorpha</taxon>
        <taxon>Rhabditoidea</taxon>
        <taxon>Rhabditidae</taxon>
        <taxon>Peloderinae</taxon>
        <taxon>Caenorhabditis</taxon>
    </lineage>
</organism>
<reference evidence="1" key="1">
    <citation type="submission" date="2020-10" db="EMBL/GenBank/DDBJ databases">
        <authorList>
            <person name="Kikuchi T."/>
        </authorList>
    </citation>
    <scope>NUCLEOTIDE SEQUENCE</scope>
    <source>
        <strain evidence="1">NKZ352</strain>
    </source>
</reference>
<evidence type="ECO:0008006" key="3">
    <source>
        <dbReference type="Google" id="ProtNLM"/>
    </source>
</evidence>
<comment type="caution">
    <text evidence="1">The sequence shown here is derived from an EMBL/GenBank/DDBJ whole genome shotgun (WGS) entry which is preliminary data.</text>
</comment>
<accession>A0A8S1HT49</accession>
<dbReference type="PANTHER" id="PTHR12941:SF10">
    <property type="entry name" value="ER MEMBRANE PROTEIN COMPLEX SUBUNIT 8_9 HOMOLOG"/>
    <property type="match status" value="1"/>
</dbReference>
<name>A0A8S1HT49_9PELO</name>
<dbReference type="Proteomes" id="UP000835052">
    <property type="component" value="Unassembled WGS sequence"/>
</dbReference>
<protein>
    <recommendedName>
        <fullName evidence="3">MPN domain-containing protein</fullName>
    </recommendedName>
</protein>
<dbReference type="CDD" id="cd08060">
    <property type="entry name" value="MPN_UPF0172"/>
    <property type="match status" value="1"/>
</dbReference>
<dbReference type="GO" id="GO:0072546">
    <property type="term" value="C:EMC complex"/>
    <property type="evidence" value="ECO:0007669"/>
    <property type="project" value="InterPro"/>
</dbReference>
<gene>
    <name evidence="1" type="ORF">CAUJ_LOCUS14354</name>
</gene>
<evidence type="ECO:0000313" key="2">
    <source>
        <dbReference type="Proteomes" id="UP000835052"/>
    </source>
</evidence>
<sequence>MTSKVETEPAAYATTILHCLKYPSKGVLGLLIGQRKGDKFIVKEAVPITHESTPLAPTLELATTFVHSKYGNSLIGVYFANESCRDHSLNPYATRLADKISSICGTVPLLIQVLNDRLMTDCEEERLEAYEKDGDNWKAIKSGNASSSTIRGLQQLIQEKLYRELNDFENHLDAPENDFYNTELVSKIVQIGELRG</sequence>
<dbReference type="OrthoDB" id="194468at2759"/>